<dbReference type="Proteomes" id="UP000837857">
    <property type="component" value="Chromosome 15"/>
</dbReference>
<accession>A0ABN8HXZ4</accession>
<feature type="non-terminal residue" evidence="1">
    <location>
        <position position="106"/>
    </location>
</feature>
<evidence type="ECO:0000313" key="2">
    <source>
        <dbReference type="Proteomes" id="UP000837857"/>
    </source>
</evidence>
<gene>
    <name evidence="1" type="ORF">IPOD504_LOCUS4312</name>
</gene>
<proteinExistence type="predicted"/>
<protein>
    <submittedName>
        <fullName evidence="1">Uncharacterized protein</fullName>
    </submittedName>
</protein>
<name>A0ABN8HXZ4_9NEOP</name>
<organism evidence="1 2">
    <name type="scientific">Iphiclides podalirius</name>
    <name type="common">scarce swallowtail</name>
    <dbReference type="NCBI Taxonomy" id="110791"/>
    <lineage>
        <taxon>Eukaryota</taxon>
        <taxon>Metazoa</taxon>
        <taxon>Ecdysozoa</taxon>
        <taxon>Arthropoda</taxon>
        <taxon>Hexapoda</taxon>
        <taxon>Insecta</taxon>
        <taxon>Pterygota</taxon>
        <taxon>Neoptera</taxon>
        <taxon>Endopterygota</taxon>
        <taxon>Lepidoptera</taxon>
        <taxon>Glossata</taxon>
        <taxon>Ditrysia</taxon>
        <taxon>Papilionoidea</taxon>
        <taxon>Papilionidae</taxon>
        <taxon>Papilioninae</taxon>
        <taxon>Iphiclides</taxon>
    </lineage>
</organism>
<dbReference type="EMBL" id="OW152827">
    <property type="protein sequence ID" value="CAH2043480.1"/>
    <property type="molecule type" value="Genomic_DNA"/>
</dbReference>
<sequence length="106" mass="12326">MTMMMRMVVEKSIYCRREGDSATWRERDRRTRSPWEMHSSGQIRLRARRPSARIIVVASRRFIGAYAMRARRRIATFDPLRRVDFALPSSGACGVPTPRDVGTRRA</sequence>
<keyword evidence="2" id="KW-1185">Reference proteome</keyword>
<reference evidence="1" key="1">
    <citation type="submission" date="2022-03" db="EMBL/GenBank/DDBJ databases">
        <authorList>
            <person name="Martin H S."/>
        </authorList>
    </citation>
    <scope>NUCLEOTIDE SEQUENCE</scope>
</reference>
<evidence type="ECO:0000313" key="1">
    <source>
        <dbReference type="EMBL" id="CAH2043480.1"/>
    </source>
</evidence>